<dbReference type="RefSeq" id="WP_310942813.1">
    <property type="nucleotide sequence ID" value="NZ_JARUIS010000002.1"/>
</dbReference>
<dbReference type="InterPro" id="IPR041999">
    <property type="entry name" value="Sortase_D_1"/>
</dbReference>
<sequence>MDEHKKKNINKVIIFSVIILIIVGLLFISYPFIQIYLDKKTISKNLNQWNKEKVIVDNKSKSNKLKNIKDNQKKFPEIKVKDKIIIGKIIFPKTGDEIPILKGATEENLRGGATLYDNGIYPGDNGTSIILGHRETTFGALKNIHIEDEVNIESLNKVYKFKVKKIYITNPEDESILEQQDKSSITLVTCYPFKYIGFAPKRFIVKLDLIP</sequence>
<feature type="active site" description="Proton donor/acceptor" evidence="2">
    <location>
        <position position="133"/>
    </location>
</feature>
<organism evidence="4 5">
    <name type="scientific">Clostridium sporogenes</name>
    <dbReference type="NCBI Taxonomy" id="1509"/>
    <lineage>
        <taxon>Bacteria</taxon>
        <taxon>Bacillati</taxon>
        <taxon>Bacillota</taxon>
        <taxon>Clostridia</taxon>
        <taxon>Eubacteriales</taxon>
        <taxon>Clostridiaceae</taxon>
        <taxon>Clostridium</taxon>
    </lineage>
</organism>
<accession>A0AAE4FHM4</accession>
<gene>
    <name evidence="4" type="ORF">P9J83_02885</name>
</gene>
<evidence type="ECO:0000313" key="4">
    <source>
        <dbReference type="EMBL" id="MDS1002445.1"/>
    </source>
</evidence>
<dbReference type="GO" id="GO:0016787">
    <property type="term" value="F:hydrolase activity"/>
    <property type="evidence" value="ECO:0007669"/>
    <property type="project" value="UniProtKB-KW"/>
</dbReference>
<dbReference type="NCBIfam" id="TIGR01076">
    <property type="entry name" value="sortase_fam"/>
    <property type="match status" value="1"/>
</dbReference>
<feature type="transmembrane region" description="Helical" evidence="3">
    <location>
        <begin position="12"/>
        <end position="33"/>
    </location>
</feature>
<comment type="caution">
    <text evidence="4">The sequence shown here is derived from an EMBL/GenBank/DDBJ whole genome shotgun (WGS) entry which is preliminary data.</text>
</comment>
<dbReference type="SUPFAM" id="SSF63817">
    <property type="entry name" value="Sortase"/>
    <property type="match status" value="1"/>
</dbReference>
<evidence type="ECO:0000256" key="1">
    <source>
        <dbReference type="ARBA" id="ARBA00022801"/>
    </source>
</evidence>
<keyword evidence="3" id="KW-0472">Membrane</keyword>
<dbReference type="Proteomes" id="UP001182303">
    <property type="component" value="Unassembled WGS sequence"/>
</dbReference>
<dbReference type="InterPro" id="IPR023365">
    <property type="entry name" value="Sortase_dom-sf"/>
</dbReference>
<dbReference type="InterPro" id="IPR005754">
    <property type="entry name" value="Sortase"/>
</dbReference>
<name>A0AAE4FHM4_CLOSG</name>
<reference evidence="4" key="1">
    <citation type="submission" date="2023-04" db="EMBL/GenBank/DDBJ databases">
        <title>Assessment of the microbiological origin of a defect in Grana Padano cheese.</title>
        <authorList>
            <person name="Zago M."/>
            <person name="Rossetti L."/>
            <person name="Bonvini B."/>
            <person name="Carminati D."/>
            <person name="Giraffa G."/>
        </authorList>
    </citation>
    <scope>NUCLEOTIDE SEQUENCE</scope>
    <source>
        <strain evidence="4">4990</strain>
    </source>
</reference>
<feature type="active site" description="Acyl-thioester intermediate" evidence="2">
    <location>
        <position position="190"/>
    </location>
</feature>
<protein>
    <submittedName>
        <fullName evidence="4">Class D sortase</fullName>
    </submittedName>
</protein>
<evidence type="ECO:0000313" key="5">
    <source>
        <dbReference type="Proteomes" id="UP001182303"/>
    </source>
</evidence>
<evidence type="ECO:0000256" key="3">
    <source>
        <dbReference type="SAM" id="Phobius"/>
    </source>
</evidence>
<keyword evidence="3" id="KW-0812">Transmembrane</keyword>
<proteinExistence type="predicted"/>
<dbReference type="AlphaFoldDB" id="A0AAE4FHM4"/>
<evidence type="ECO:0000256" key="2">
    <source>
        <dbReference type="PIRSR" id="PIRSR605754-1"/>
    </source>
</evidence>
<keyword evidence="1" id="KW-0378">Hydrolase</keyword>
<dbReference type="CDD" id="cd05828">
    <property type="entry name" value="Sortase_D_1"/>
    <property type="match status" value="1"/>
</dbReference>
<dbReference type="Pfam" id="PF04203">
    <property type="entry name" value="Sortase"/>
    <property type="match status" value="1"/>
</dbReference>
<dbReference type="Gene3D" id="2.40.260.10">
    <property type="entry name" value="Sortase"/>
    <property type="match status" value="1"/>
</dbReference>
<keyword evidence="3" id="KW-1133">Transmembrane helix</keyword>
<dbReference type="EMBL" id="JARUIS010000002">
    <property type="protein sequence ID" value="MDS1002445.1"/>
    <property type="molecule type" value="Genomic_DNA"/>
</dbReference>